<gene>
    <name evidence="1" type="ORF">FH972_009598</name>
</gene>
<dbReference type="Gene3D" id="3.30.420.10">
    <property type="entry name" value="Ribonuclease H-like superfamily/Ribonuclease H"/>
    <property type="match status" value="1"/>
</dbReference>
<dbReference type="Proteomes" id="UP000327013">
    <property type="component" value="Chromosome 4"/>
</dbReference>
<name>A0A660KNI1_9ROSI</name>
<organism evidence="1 2">
    <name type="scientific">Carpinus fangiana</name>
    <dbReference type="NCBI Taxonomy" id="176857"/>
    <lineage>
        <taxon>Eukaryota</taxon>
        <taxon>Viridiplantae</taxon>
        <taxon>Streptophyta</taxon>
        <taxon>Embryophyta</taxon>
        <taxon>Tracheophyta</taxon>
        <taxon>Spermatophyta</taxon>
        <taxon>Magnoliopsida</taxon>
        <taxon>eudicotyledons</taxon>
        <taxon>Gunneridae</taxon>
        <taxon>Pentapetalae</taxon>
        <taxon>rosids</taxon>
        <taxon>fabids</taxon>
        <taxon>Fagales</taxon>
        <taxon>Betulaceae</taxon>
        <taxon>Carpinus</taxon>
    </lineage>
</organism>
<dbReference type="InterPro" id="IPR036397">
    <property type="entry name" value="RNaseH_sf"/>
</dbReference>
<keyword evidence="2" id="KW-1185">Reference proteome</keyword>
<dbReference type="InterPro" id="IPR012337">
    <property type="entry name" value="RNaseH-like_sf"/>
</dbReference>
<dbReference type="GO" id="GO:0004535">
    <property type="term" value="F:poly(A)-specific ribonuclease activity"/>
    <property type="evidence" value="ECO:0007669"/>
    <property type="project" value="InterPro"/>
</dbReference>
<proteinExistence type="predicted"/>
<dbReference type="EMBL" id="CM017324">
    <property type="protein sequence ID" value="KAE8036968.1"/>
    <property type="molecule type" value="Genomic_DNA"/>
</dbReference>
<accession>A0A660KNI1</accession>
<dbReference type="GO" id="GO:0003676">
    <property type="term" value="F:nucleic acid binding"/>
    <property type="evidence" value="ECO:0007669"/>
    <property type="project" value="InterPro"/>
</dbReference>
<evidence type="ECO:0000313" key="2">
    <source>
        <dbReference type="Proteomes" id="UP000327013"/>
    </source>
</evidence>
<dbReference type="InterPro" id="IPR039637">
    <property type="entry name" value="CNOT7/CNOT8/Pop2"/>
</dbReference>
<dbReference type="PANTHER" id="PTHR10797">
    <property type="entry name" value="CCR4-NOT TRANSCRIPTION COMPLEX SUBUNIT"/>
    <property type="match status" value="1"/>
</dbReference>
<protein>
    <submittedName>
        <fullName evidence="1">Uncharacterized protein</fullName>
    </submittedName>
</protein>
<reference evidence="1 2" key="1">
    <citation type="submission" date="2019-06" db="EMBL/GenBank/DDBJ databases">
        <title>A chromosomal-level reference genome of Carpinus fangiana (Coryloideae, Betulaceae).</title>
        <authorList>
            <person name="Yang X."/>
            <person name="Wang Z."/>
            <person name="Zhang L."/>
            <person name="Hao G."/>
            <person name="Liu J."/>
            <person name="Yang Y."/>
        </authorList>
    </citation>
    <scope>NUCLEOTIDE SEQUENCE [LARGE SCALE GENOMIC DNA]</scope>
    <source>
        <strain evidence="1">Cfa_2016G</strain>
        <tissue evidence="1">Leaf</tissue>
    </source>
</reference>
<dbReference type="SUPFAM" id="SSF53098">
    <property type="entry name" value="Ribonuclease H-like"/>
    <property type="match status" value="1"/>
</dbReference>
<evidence type="ECO:0000313" key="1">
    <source>
        <dbReference type="EMBL" id="KAE8036968.1"/>
    </source>
</evidence>
<dbReference type="AlphaFoldDB" id="A0A660KNI1"/>
<dbReference type="GO" id="GO:0030014">
    <property type="term" value="C:CCR4-NOT complex"/>
    <property type="evidence" value="ECO:0007669"/>
    <property type="project" value="InterPro"/>
</dbReference>
<sequence>MTTPVKDVWASDLDSAFSEIEEAVLGCHRCCMAMDIEFPGSLYGYSRELPKELKLFFNYELLKLNVDSTHLMQLGLSFCEVTENGEFGDESSWQFTFKEFKEEDHSHNTMSIAFLKEPGDDLLAENRLNGIESNKFVKKLMKSSLLSNPKIKWVAFHGNSDFQ</sequence>